<dbReference type="CDD" id="cd02674">
    <property type="entry name" value="Peptidase_C19R"/>
    <property type="match status" value="1"/>
</dbReference>
<feature type="region of interest" description="Disordered" evidence="14">
    <location>
        <begin position="89"/>
        <end position="110"/>
    </location>
</feature>
<dbReference type="InterPro" id="IPR018200">
    <property type="entry name" value="USP_CS"/>
</dbReference>
<feature type="compositionally biased region" description="Low complexity" evidence="14">
    <location>
        <begin position="94"/>
        <end position="106"/>
    </location>
</feature>
<evidence type="ECO:0000256" key="5">
    <source>
        <dbReference type="ARBA" id="ARBA00022490"/>
    </source>
</evidence>
<organism evidence="18 19">
    <name type="scientific">Porites lobata</name>
    <dbReference type="NCBI Taxonomy" id="104759"/>
    <lineage>
        <taxon>Eukaryota</taxon>
        <taxon>Metazoa</taxon>
        <taxon>Cnidaria</taxon>
        <taxon>Anthozoa</taxon>
        <taxon>Hexacorallia</taxon>
        <taxon>Scleractinia</taxon>
        <taxon>Fungiina</taxon>
        <taxon>Poritidae</taxon>
        <taxon>Porites</taxon>
    </lineage>
</organism>
<dbReference type="Pfam" id="PF00443">
    <property type="entry name" value="UCH"/>
    <property type="match status" value="1"/>
</dbReference>
<feature type="compositionally biased region" description="Polar residues" evidence="14">
    <location>
        <begin position="298"/>
        <end position="307"/>
    </location>
</feature>
<comment type="subcellular location">
    <subcellularLocation>
        <location evidence="2">Cytoplasm</location>
        <location evidence="2">Cytoskeleton</location>
        <location evidence="2">Microtubule organizing center</location>
        <location evidence="2">Centrosome</location>
    </subcellularLocation>
    <subcellularLocation>
        <location evidence="3">Cytoplasm</location>
        <location evidence="3">Perinuclear region</location>
    </subcellularLocation>
</comment>
<dbReference type="SMART" id="SM00290">
    <property type="entry name" value="ZnF_UBP"/>
    <property type="match status" value="1"/>
</dbReference>
<dbReference type="InterPro" id="IPR001607">
    <property type="entry name" value="Znf_UBP"/>
</dbReference>
<dbReference type="EMBL" id="CALNXK010000010">
    <property type="protein sequence ID" value="CAH3042620.1"/>
    <property type="molecule type" value="Genomic_DNA"/>
</dbReference>
<evidence type="ECO:0000259" key="15">
    <source>
        <dbReference type="PROSITE" id="PS50235"/>
    </source>
</evidence>
<sequence>MPPCPHLNSLEDINVEEIKRKMTDAHGHCDQCEKSGSDLWICLKKCCSFVGCGRFGNNHIELHSQESKHHLCLRLQDFSMWCFSCHSEVQPTDGSSGSANSETTSSPRPKAHEVLDIEDALELEKGLKPRGLCGLANIGNTCYMNAALQALSNCPPLTQYFLECGSFAKETKNTAVSRNYLSLINELWSRKRPKYVVPSQLLRSVRLVNPQFRGYGQQDAQEFLRCIMDQLHEELKQPLPPLAEDSASSESDDDEPNHHNKRLLGGTSLSYDENVHKDDDVEMYSDSGEDTADDKPLHTNNYSTKEQACQEEPHKTSNAKQMKTSHDAVNLSDITVSVEDERMSEGESEQVDEDMDADDSALLKEEKPVEQGKKEKLKPTSHSQTCQAEQPRKKPRKQTSEKKKVPVNYSSIVTDLFDGTIQSSVQCLTCHRVSSRAETFQDVSLPIPGKDELTVLHASQCTPLASCSSAMDVEQDKGWIASIFEWLRRWFLGPQVTLQDCLSAFFSADELKGDNMYSCEKCKKLRNGVKLCKVMHLPEILCIHLKRFKHEMYFSSKINHFISFPLTGLDMRPFLVKDFNRQEPMQKCTTYDLVAVITHHGNVGAGHYVSFAKNYINGKWYEFNDSWVSEVSDSYVSDVEAYVLFYRKSSGEATKERQRFFNLLKDSQASESRHFVSKKWLTKFQSCMEPGPITNTDFMCAHGAIHPHNMERIHDRTVPLPESVWRHLQARFGGGPVATTLSMCAHCKKALDDLERRRQWEMETFKRLNHDYPAIDNADMYCISMRWFKQWEMFVKGQEDDPPGPIDNSNILFVKGNTKVLRANSDYGHLSVETWRFLHDIYEGGPVFFIEGQKDSEEEKQEKQEQDEEAKQE</sequence>
<feature type="domain" description="UBP-type" evidence="16">
    <location>
        <begin position="2"/>
        <end position="109"/>
    </location>
</feature>
<dbReference type="Proteomes" id="UP001159405">
    <property type="component" value="Unassembled WGS sequence"/>
</dbReference>
<dbReference type="InterPro" id="IPR006615">
    <property type="entry name" value="Pept_C19_DUSP"/>
</dbReference>
<name>A0ABN8N456_9CNID</name>
<comment type="similarity">
    <text evidence="4">Belongs to the peptidase C19 family. USP20/USP33 subfamily.</text>
</comment>
<dbReference type="Gene3D" id="3.30.2230.10">
    <property type="entry name" value="DUSP-like"/>
    <property type="match status" value="2"/>
</dbReference>
<keyword evidence="7" id="KW-0479">Metal-binding</keyword>
<dbReference type="SMART" id="SM00695">
    <property type="entry name" value="DUSP"/>
    <property type="match status" value="2"/>
</dbReference>
<dbReference type="Gene3D" id="3.30.40.10">
    <property type="entry name" value="Zinc/RING finger domain, C3HC4 (zinc finger)"/>
    <property type="match status" value="1"/>
</dbReference>
<dbReference type="Pfam" id="PF06337">
    <property type="entry name" value="DUSP"/>
    <property type="match status" value="2"/>
</dbReference>
<dbReference type="PROSITE" id="PS50235">
    <property type="entry name" value="USP_3"/>
    <property type="match status" value="1"/>
</dbReference>
<dbReference type="PROSITE" id="PS00972">
    <property type="entry name" value="USP_1"/>
    <property type="match status" value="1"/>
</dbReference>
<reference evidence="18 19" key="1">
    <citation type="submission" date="2022-05" db="EMBL/GenBank/DDBJ databases">
        <authorList>
            <consortium name="Genoscope - CEA"/>
            <person name="William W."/>
        </authorList>
    </citation>
    <scope>NUCLEOTIDE SEQUENCE [LARGE SCALE GENOMIC DNA]</scope>
</reference>
<dbReference type="InterPro" id="IPR038765">
    <property type="entry name" value="Papain-like_cys_pep_sf"/>
</dbReference>
<dbReference type="InterPro" id="IPR001394">
    <property type="entry name" value="Peptidase_C19_UCH"/>
</dbReference>
<feature type="compositionally biased region" description="Basic and acidic residues" evidence="14">
    <location>
        <begin position="361"/>
        <end position="378"/>
    </location>
</feature>
<evidence type="ECO:0000256" key="12">
    <source>
        <dbReference type="PROSITE-ProRule" id="PRU00502"/>
    </source>
</evidence>
<dbReference type="EC" id="3.4.19.12" evidence="13"/>
<keyword evidence="8" id="KW-0677">Repeat</keyword>
<keyword evidence="13" id="KW-0788">Thiol protease</keyword>
<keyword evidence="10" id="KW-0862">Zinc</keyword>
<keyword evidence="11" id="KW-0206">Cytoskeleton</keyword>
<keyword evidence="13" id="KW-0378">Hydrolase</keyword>
<evidence type="ECO:0000256" key="7">
    <source>
        <dbReference type="ARBA" id="ARBA00022723"/>
    </source>
</evidence>
<evidence type="ECO:0000256" key="10">
    <source>
        <dbReference type="ARBA" id="ARBA00022833"/>
    </source>
</evidence>
<evidence type="ECO:0000256" key="13">
    <source>
        <dbReference type="RuleBase" id="RU366025"/>
    </source>
</evidence>
<feature type="domain" description="USP" evidence="15">
    <location>
        <begin position="133"/>
        <end position="649"/>
    </location>
</feature>
<dbReference type="PROSITE" id="PS51283">
    <property type="entry name" value="DUSP"/>
    <property type="match status" value="2"/>
</dbReference>
<evidence type="ECO:0000256" key="3">
    <source>
        <dbReference type="ARBA" id="ARBA00004556"/>
    </source>
</evidence>
<comment type="catalytic activity">
    <reaction evidence="1 13">
        <text>Thiol-dependent hydrolysis of ester, thioester, amide, peptide and isopeptide bonds formed by the C-terminal Gly of ubiquitin (a 76-residue protein attached to proteins as an intracellular targeting signal).</text>
        <dbReference type="EC" id="3.4.19.12"/>
    </reaction>
</comment>
<evidence type="ECO:0000259" key="16">
    <source>
        <dbReference type="PROSITE" id="PS50271"/>
    </source>
</evidence>
<keyword evidence="19" id="KW-1185">Reference proteome</keyword>
<keyword evidence="5" id="KW-0963">Cytoplasm</keyword>
<evidence type="ECO:0000259" key="17">
    <source>
        <dbReference type="PROSITE" id="PS51283"/>
    </source>
</evidence>
<evidence type="ECO:0000256" key="4">
    <source>
        <dbReference type="ARBA" id="ARBA00008269"/>
    </source>
</evidence>
<keyword evidence="13" id="KW-0833">Ubl conjugation pathway</keyword>
<protein>
    <recommendedName>
        <fullName evidence="13">Ubiquitin carboxyl-terminal hydrolase</fullName>
        <ecNumber evidence="13">3.4.19.12</ecNumber>
    </recommendedName>
</protein>
<dbReference type="InterPro" id="IPR035927">
    <property type="entry name" value="DUSP-like_sf"/>
</dbReference>
<accession>A0ABN8N456</accession>
<dbReference type="Pfam" id="PF02148">
    <property type="entry name" value="zf-UBP"/>
    <property type="match status" value="1"/>
</dbReference>
<feature type="compositionally biased region" description="Acidic residues" evidence="14">
    <location>
        <begin position="280"/>
        <end position="292"/>
    </location>
</feature>
<comment type="caution">
    <text evidence="18">The sequence shown here is derived from an EMBL/GenBank/DDBJ whole genome shotgun (WGS) entry which is preliminary data.</text>
</comment>
<keyword evidence="13" id="KW-0645">Protease</keyword>
<keyword evidence="9 12" id="KW-0863">Zinc-finger</keyword>
<evidence type="ECO:0000313" key="18">
    <source>
        <dbReference type="EMBL" id="CAH3042620.1"/>
    </source>
</evidence>
<feature type="compositionally biased region" description="Acidic residues" evidence="14">
    <location>
        <begin position="346"/>
        <end position="359"/>
    </location>
</feature>
<evidence type="ECO:0000256" key="14">
    <source>
        <dbReference type="SAM" id="MobiDB-lite"/>
    </source>
</evidence>
<dbReference type="InterPro" id="IPR013083">
    <property type="entry name" value="Znf_RING/FYVE/PHD"/>
</dbReference>
<feature type="domain" description="DUSP" evidence="17">
    <location>
        <begin position="651"/>
        <end position="744"/>
    </location>
</feature>
<evidence type="ECO:0000256" key="2">
    <source>
        <dbReference type="ARBA" id="ARBA00004300"/>
    </source>
</evidence>
<evidence type="ECO:0000256" key="6">
    <source>
        <dbReference type="ARBA" id="ARBA00022583"/>
    </source>
</evidence>
<feature type="region of interest" description="Disordered" evidence="14">
    <location>
        <begin position="241"/>
        <end position="405"/>
    </location>
</feature>
<dbReference type="SUPFAM" id="SSF54001">
    <property type="entry name" value="Cysteine proteinases"/>
    <property type="match status" value="1"/>
</dbReference>
<proteinExistence type="inferred from homology"/>
<dbReference type="InterPro" id="IPR028889">
    <property type="entry name" value="USP"/>
</dbReference>
<dbReference type="SUPFAM" id="SSF143791">
    <property type="entry name" value="DUSP-like"/>
    <property type="match status" value="2"/>
</dbReference>
<feature type="region of interest" description="Disordered" evidence="14">
    <location>
        <begin position="852"/>
        <end position="873"/>
    </location>
</feature>
<evidence type="ECO:0000256" key="11">
    <source>
        <dbReference type="ARBA" id="ARBA00023212"/>
    </source>
</evidence>
<dbReference type="SUPFAM" id="SSF57850">
    <property type="entry name" value="RING/U-box"/>
    <property type="match status" value="1"/>
</dbReference>
<dbReference type="InterPro" id="IPR050185">
    <property type="entry name" value="Ub_carboxyl-term_hydrolase"/>
</dbReference>
<evidence type="ECO:0000256" key="9">
    <source>
        <dbReference type="ARBA" id="ARBA00022771"/>
    </source>
</evidence>
<dbReference type="Gene3D" id="3.90.70.10">
    <property type="entry name" value="Cysteine proteinases"/>
    <property type="match status" value="2"/>
</dbReference>
<evidence type="ECO:0000256" key="8">
    <source>
        <dbReference type="ARBA" id="ARBA00022737"/>
    </source>
</evidence>
<dbReference type="PANTHER" id="PTHR21646:SF86">
    <property type="entry name" value="UBIQUITIN CARBOXYL-TERMINAL HYDROLASE"/>
    <property type="match status" value="1"/>
</dbReference>
<dbReference type="PROSITE" id="PS00973">
    <property type="entry name" value="USP_2"/>
    <property type="match status" value="1"/>
</dbReference>
<dbReference type="PANTHER" id="PTHR21646">
    <property type="entry name" value="UBIQUITIN CARBOXYL-TERMINAL HYDROLASE"/>
    <property type="match status" value="1"/>
</dbReference>
<keyword evidence="6" id="KW-0254">Endocytosis</keyword>
<feature type="domain" description="DUSP" evidence="17">
    <location>
        <begin position="752"/>
        <end position="854"/>
    </location>
</feature>
<evidence type="ECO:0000256" key="1">
    <source>
        <dbReference type="ARBA" id="ARBA00000707"/>
    </source>
</evidence>
<dbReference type="PROSITE" id="PS50271">
    <property type="entry name" value="ZF_UBP"/>
    <property type="match status" value="1"/>
</dbReference>
<gene>
    <name evidence="18" type="ORF">PLOB_00001027</name>
</gene>
<evidence type="ECO:0000313" key="19">
    <source>
        <dbReference type="Proteomes" id="UP001159405"/>
    </source>
</evidence>